<dbReference type="InterPro" id="IPR011050">
    <property type="entry name" value="Pectin_lyase_fold/virulence"/>
</dbReference>
<dbReference type="InterPro" id="IPR012332">
    <property type="entry name" value="Autotransporter_pectin_lyase_C"/>
</dbReference>
<keyword evidence="2" id="KW-0843">Virulence</keyword>
<dbReference type="SUPFAM" id="SSF103515">
    <property type="entry name" value="Autotransporter"/>
    <property type="match status" value="1"/>
</dbReference>
<dbReference type="NCBIfam" id="TIGR01414">
    <property type="entry name" value="autotrans_barl"/>
    <property type="match status" value="1"/>
</dbReference>
<dbReference type="CDD" id="cd01344">
    <property type="entry name" value="PL2_Passenger_AT"/>
    <property type="match status" value="1"/>
</dbReference>
<dbReference type="Gene3D" id="2.40.128.130">
    <property type="entry name" value="Autotransporter beta-domain"/>
    <property type="match status" value="1"/>
</dbReference>
<dbReference type="InterPro" id="IPR024973">
    <property type="entry name" value="ESPR"/>
</dbReference>
<dbReference type="Pfam" id="PF13018">
    <property type="entry name" value="ESPR"/>
    <property type="match status" value="1"/>
</dbReference>
<dbReference type="PANTHER" id="PTHR35037:SF3">
    <property type="entry name" value="C-TERMINAL REGION OF AIDA-LIKE PROTEIN"/>
    <property type="match status" value="1"/>
</dbReference>
<dbReference type="Pfam" id="PF18883">
    <property type="entry name" value="AC_1"/>
    <property type="match status" value="1"/>
</dbReference>
<dbReference type="InterPro" id="IPR013425">
    <property type="entry name" value="Autotrns_rpt"/>
</dbReference>
<keyword evidence="5" id="KW-1185">Reference proteome</keyword>
<evidence type="ECO:0000256" key="2">
    <source>
        <dbReference type="ARBA" id="ARBA00023026"/>
    </source>
</evidence>
<dbReference type="Gene3D" id="2.160.20.20">
    <property type="match status" value="6"/>
</dbReference>
<organism evidence="4 5">
    <name type="scientific">Achromobacter anxifer</name>
    <dbReference type="NCBI Taxonomy" id="1287737"/>
    <lineage>
        <taxon>Bacteria</taxon>
        <taxon>Pseudomonadati</taxon>
        <taxon>Pseudomonadota</taxon>
        <taxon>Betaproteobacteria</taxon>
        <taxon>Burkholderiales</taxon>
        <taxon>Alcaligenaceae</taxon>
        <taxon>Achromobacter</taxon>
    </lineage>
</organism>
<dbReference type="InterPro" id="IPR043990">
    <property type="entry name" value="AC_1"/>
</dbReference>
<dbReference type="InterPro" id="IPR051551">
    <property type="entry name" value="Autotransporter_adhesion"/>
</dbReference>
<dbReference type="PROSITE" id="PS51208">
    <property type="entry name" value="AUTOTRANSPORTER"/>
    <property type="match status" value="1"/>
</dbReference>
<gene>
    <name evidence="4" type="ORF">LMG26858_04810</name>
</gene>
<accession>A0A6S7EHC2</accession>
<evidence type="ECO:0000256" key="1">
    <source>
        <dbReference type="ARBA" id="ARBA00022729"/>
    </source>
</evidence>
<name>A0A6S7EHC2_9BURK</name>
<dbReference type="InterPro" id="IPR036709">
    <property type="entry name" value="Autotransporte_beta_dom_sf"/>
</dbReference>
<dbReference type="Proteomes" id="UP000494117">
    <property type="component" value="Unassembled WGS sequence"/>
</dbReference>
<evidence type="ECO:0000313" key="5">
    <source>
        <dbReference type="Proteomes" id="UP000494117"/>
    </source>
</evidence>
<dbReference type="PANTHER" id="PTHR35037">
    <property type="entry name" value="C-TERMINAL REGION OF AIDA-LIKE PROTEIN"/>
    <property type="match status" value="1"/>
</dbReference>
<dbReference type="EMBL" id="CADILG010000045">
    <property type="protein sequence ID" value="CAB3912443.1"/>
    <property type="molecule type" value="Genomic_DNA"/>
</dbReference>
<dbReference type="SUPFAM" id="SSF51126">
    <property type="entry name" value="Pectin lyase-like"/>
    <property type="match status" value="5"/>
</dbReference>
<dbReference type="NCBIfam" id="TIGR02601">
    <property type="entry name" value="autotrns_rpt"/>
    <property type="match status" value="10"/>
</dbReference>
<sequence length="2412" mass="239301">MNHVYRVVFNAATDAWQAVSEITRGPGKSSRPTRRKAAQTVLAIGAVLAIPASAHAQLLWDGSHSVANGSVDGGAGIWDAANTNWASAGVQPNRAWNGGGAVFSGVAGTVSISGQQNFTGLEFLTDGYNLVGGTAGRLNAINDLNGAVAIRVSSNVTAAMGVTIGDIGTLEKLDGGTLVLYGKNTYAGGTRLNAGRLVVGSNTALGTGGLTAMNNTVLDANSAVVLANNVQLLGAVGIGGSAELTLNGSVSGAGSLIKNGQASLTLNGANTYVGGTTLNGGTLAVGHNQALGIGPLTVGGNSTLTANRATTLANPIALNANLAVAGSNDLSLNGSISGTGQLVKAGSGTLSLNGSNSFDGGIALTGGTLSLTGPNAAGTGTLSTQGTAMLTVPLGGLLPNAISVNGDLTVDTPRSLTLIGALSGAGTLTKTGADELLLMSASTYAGSLDVREGLVTTTRADALGTPRSVNLGTGAKLQLGGDSAIGSLSGDSSSMLNIAGGTALAVGGSNLDSVYAGTIAGNGLLKKTGNGTLELAGNTTLPSITEVDSGTLKVSGTMSGGVIVQAGGIISGSGTIANTLIVANAGTLAGVSGRTLTATTIALMPNANVNVALGSPGTGNTALFRADNGLTLGGVLNITDAGGLGNGVYRLFDYSGPFAHNTLYYGSLPGTMVASELALQTAITGQVNLMVNSPNRNIQFWDGANTAANGAIDGGSGVWNSTDANWTSIDGTSNQAWSGQFAVFQGHAGTVTVNNVQAVDGMQFMTDGYRLVSGTDGSLNIVNRDGGKFAVRVDPNVTATVNLPLNGTGTLQKLDQGTLALNGANGYTGGTLLDGGTLVAGSNNALGTGALTAAAGTTLANAAAITLNNDIIVDGQLTLATSNDLTLNGSISGSGGLNKIGADVLTLAGTNSFHGPTTLSAGTLRLSSANPLGSGALNTFHGTQLNNSLDLRLGNQINLAGNLTLRGDKALTLDGQINGAGGLTKLGSGMLTLNGNNAFTGGVNLMAGDLSLGNAAALGSGTLTVSANASLGTSSPLTLGNNMQMNAALTLNGGSDLTLNGTISGSGRLIKNGAAGLTLNGVNNYGTGTLLNGGDLTLGNASALGSGLLTINGTSQLNTNGSMRLANDMLINGALDIAGSNILSLDGRLNGEGTLTKRGAGSLELSGGGSFRGTFDLLEGSLVVTGNNALGRDAKANIAAGADLQVATSASLGSIFGTGRVSVGAGQTLTMTRIDGFLGDDFRGSLTGAGMFTMNSSGALTLSGASDLTGLTTVKVGTLQVDGSLASANVLVNNTGTLRGNGTIAGAVTVTGGTLDLATGRTLSVGSLALDPNSWLQLSLGAPVAGGGNALLNVNGDLTLDGTLVIKDAGGFGTGVYRLMNYTGSLTDNGLKLGKLPGVVLESDLQVQTSVSNQVNLLYTAQDTSVQFWDGANTIANGVINGGSGIWSGPGIGDSSNNWTNVDGSSNRRWAGNFAVFQGAAGTVSLTTTHDITGMQFLTDGYELTHFRPAGLNLVNGALGNAAIRVDPGVTATLNVTIVGSGALGKYDAGTLVLNEYNWYSGGTALNGGTLVLGHNLALGTGALTSAGGTTLDSNRAISVRNDVTLNGALTIAGSNTLSLDGTVSGSGGLVKAGSANLYLNGPNTYSGGTLLNAGSLIVSKNAGLGTGTLIVGGTAALDAILPVALANNVALNAGLTVLGTENLTLNGNISGPGSLTKNGASTLTLNGVSTYTGGTYLNSGTLALGAAGSLATTGIVSIASDATFDLSGGQGTQVLGTLAGSGTVLLGANSLSAGGDTDGSFTGSISGSGTLIKRGTGTQTLTGASSFSGGVQLKQGRINLGHERGLGTGTLSMDDGTVISLIANGMTIANNLAMTGTNDPVIDTGANAATWTGAITGGGFLTKQGSGVLTLTSAGNSYTGATDVAQGTLKAGAAYTFSSASAHTVASGSVLDLAGYSQTVASLNNSGAVNLGGNTPGTELKVSGPYVGNNGKLGVSTMLGADGSATDKLLLSGPGAVASGNTIVQITNTGGLGAQTSSQGITIVATENGASLQPGSFTLAGGHVDAGAYEYRLAQTAKGAALHSTNTQPGPAYRQEVPLLSALPAQLRQADMTMLGDMRTRMGDDAAADAIGQDPSRRAWARVLRTAPTITQQGTVNPESSGHLTGFQAGVDVYANRNFKAGLYVGQLNGDMGVRGFSSGMERNYAGYNNLRGRYVGLYGTWQHDSGLYADAVIQGADYRSSLRTADTGAGATTKGHGWLASLEVGKPFDLAGSWQLEPQAQLIYRKLNLDDTTLSLAKVKNDADDDWTLRLGARVKGSYSIGGSVLQPFARVNLYTSSSTTDVASFSAPAGTTDIRAKGGYTSTELAVGAMLQLTKSTSLYGDVGRLWANSGDSRVKTGLQGSVGLKVLW</sequence>
<keyword evidence="1" id="KW-0732">Signal</keyword>
<dbReference type="SMART" id="SM00869">
    <property type="entry name" value="Autotransporter"/>
    <property type="match status" value="1"/>
</dbReference>
<dbReference type="InterPro" id="IPR006315">
    <property type="entry name" value="OM_autotransptr_brl_dom"/>
</dbReference>
<evidence type="ECO:0000313" key="4">
    <source>
        <dbReference type="EMBL" id="CAB3912443.1"/>
    </source>
</evidence>
<proteinExistence type="predicted"/>
<reference evidence="4 5" key="1">
    <citation type="submission" date="2020-04" db="EMBL/GenBank/DDBJ databases">
        <authorList>
            <person name="De Canck E."/>
        </authorList>
    </citation>
    <scope>NUCLEOTIDE SEQUENCE [LARGE SCALE GENOMIC DNA]</scope>
    <source>
        <strain evidence="4 5">LMG 26858</strain>
    </source>
</reference>
<protein>
    <recommendedName>
        <fullName evidence="3">Autotransporter domain-containing protein</fullName>
    </recommendedName>
</protein>
<feature type="domain" description="Autotransporter" evidence="3">
    <location>
        <begin position="2133"/>
        <end position="2412"/>
    </location>
</feature>
<dbReference type="Pfam" id="PF12951">
    <property type="entry name" value="PATR"/>
    <property type="match status" value="15"/>
</dbReference>
<evidence type="ECO:0000259" key="3">
    <source>
        <dbReference type="PROSITE" id="PS51208"/>
    </source>
</evidence>
<dbReference type="InterPro" id="IPR005546">
    <property type="entry name" value="Autotransporte_beta"/>
</dbReference>
<dbReference type="GO" id="GO:0019867">
    <property type="term" value="C:outer membrane"/>
    <property type="evidence" value="ECO:0007669"/>
    <property type="project" value="InterPro"/>
</dbReference>
<dbReference type="RefSeq" id="WP_175209478.1">
    <property type="nucleotide sequence ID" value="NZ_CADILG010000045.1"/>
</dbReference>